<name>A0A4Y2AUV4_ARAVE</name>
<dbReference type="AlphaFoldDB" id="A0A4Y2AUV4"/>
<proteinExistence type="predicted"/>
<dbReference type="InterPro" id="IPR036397">
    <property type="entry name" value="RNaseH_sf"/>
</dbReference>
<dbReference type="EMBL" id="BGPR01000034">
    <property type="protein sequence ID" value="GBL83842.1"/>
    <property type="molecule type" value="Genomic_DNA"/>
</dbReference>
<accession>A0A4Y2AUV4</accession>
<sequence length="128" mass="14437">MCRSAYQISLSIRGPFGYHWKGGYTISNFSFYVSLTVSGKFDEQPVNISAIDCPPNSLDSNTIDHLWDTMITEVKAYQSFTAKMVELHQTAENVWSSVILQPFDKLIVLCLSFHEARGQCASTTDKYP</sequence>
<dbReference type="Gene3D" id="3.30.420.10">
    <property type="entry name" value="Ribonuclease H-like superfamily/Ribonuclease H"/>
    <property type="match status" value="1"/>
</dbReference>
<evidence type="ECO:0000313" key="1">
    <source>
        <dbReference type="EMBL" id="GBL83842.1"/>
    </source>
</evidence>
<reference evidence="1 2" key="1">
    <citation type="journal article" date="2019" name="Sci. Rep.">
        <title>Orb-weaving spider Araneus ventricosus genome elucidates the spidroin gene catalogue.</title>
        <authorList>
            <person name="Kono N."/>
            <person name="Nakamura H."/>
            <person name="Ohtoshi R."/>
            <person name="Moran D.A.P."/>
            <person name="Shinohara A."/>
            <person name="Yoshida Y."/>
            <person name="Fujiwara M."/>
            <person name="Mori M."/>
            <person name="Tomita M."/>
            <person name="Arakawa K."/>
        </authorList>
    </citation>
    <scope>NUCLEOTIDE SEQUENCE [LARGE SCALE GENOMIC DNA]</scope>
</reference>
<comment type="caution">
    <text evidence="1">The sequence shown here is derived from an EMBL/GenBank/DDBJ whole genome shotgun (WGS) entry which is preliminary data.</text>
</comment>
<evidence type="ECO:0000313" key="2">
    <source>
        <dbReference type="Proteomes" id="UP000499080"/>
    </source>
</evidence>
<keyword evidence="2" id="KW-1185">Reference proteome</keyword>
<protein>
    <submittedName>
        <fullName evidence="1">Uncharacterized protein</fullName>
    </submittedName>
</protein>
<dbReference type="GO" id="GO:0003676">
    <property type="term" value="F:nucleic acid binding"/>
    <property type="evidence" value="ECO:0007669"/>
    <property type="project" value="InterPro"/>
</dbReference>
<organism evidence="1 2">
    <name type="scientific">Araneus ventricosus</name>
    <name type="common">Orbweaver spider</name>
    <name type="synonym">Epeira ventricosa</name>
    <dbReference type="NCBI Taxonomy" id="182803"/>
    <lineage>
        <taxon>Eukaryota</taxon>
        <taxon>Metazoa</taxon>
        <taxon>Ecdysozoa</taxon>
        <taxon>Arthropoda</taxon>
        <taxon>Chelicerata</taxon>
        <taxon>Arachnida</taxon>
        <taxon>Araneae</taxon>
        <taxon>Araneomorphae</taxon>
        <taxon>Entelegynae</taxon>
        <taxon>Araneoidea</taxon>
        <taxon>Araneidae</taxon>
        <taxon>Araneus</taxon>
    </lineage>
</organism>
<gene>
    <name evidence="1" type="ORF">AVEN_132715_1</name>
</gene>
<dbReference type="Proteomes" id="UP000499080">
    <property type="component" value="Unassembled WGS sequence"/>
</dbReference>